<dbReference type="PRINTS" id="PR01036">
    <property type="entry name" value="TCRTETB"/>
</dbReference>
<protein>
    <submittedName>
        <fullName evidence="9">MFS family major facilitator transporter</fullName>
    </submittedName>
</protein>
<feature type="transmembrane region" description="Helical" evidence="7">
    <location>
        <begin position="161"/>
        <end position="182"/>
    </location>
</feature>
<evidence type="ECO:0000256" key="5">
    <source>
        <dbReference type="ARBA" id="ARBA00022989"/>
    </source>
</evidence>
<evidence type="ECO:0000256" key="7">
    <source>
        <dbReference type="SAM" id="Phobius"/>
    </source>
</evidence>
<feature type="transmembrane region" description="Helical" evidence="7">
    <location>
        <begin position="134"/>
        <end position="155"/>
    </location>
</feature>
<dbReference type="PANTHER" id="PTHR23501">
    <property type="entry name" value="MAJOR FACILITATOR SUPERFAMILY"/>
    <property type="match status" value="1"/>
</dbReference>
<sequence>MEKKTNTVVVTVAIFIATFMTAIEGTIVSTAMPTIVSDLHGLNIMNWVVSIFLLMTAVSTPVYGKLADSLGRKPIFIFGLIVFIVGSALCGLAQNMVSLIIFRVIQGLGAGAIQPVSFTIIADIYPIEKRAKVLGFNGSAWGIASILAPLLGGFIVEQFSWHWVFYLNLPIGLLTIVLIMVFLREPRRKMNTIIDYKGTSLLVIFLVVIMLLLQELGQIQNWFLPVILVLLAIGSGLLFWHVEQNSQDPILPVSILKNKQFLGINVVTLLISGFLIGFEFYLPIWMQGILGEPATAAGFAVTPSSILWILGSFVTGHLLTKISIQKILYLSLSFLLVGNLLLIVVPESTPFLFFFLIAALCGFGFGTAITATAVASQTVVSKENIGVATSFNSLVKYLGQTMMVSIFGIVFNMYVAKGLDGQPNLTQAMMNKVVNSADAKKMDPTLLAPLQNILFSALKGVFYASIVVIIIAFFVNLMNRAQRESKLG</sequence>
<evidence type="ECO:0000313" key="10">
    <source>
        <dbReference type="Proteomes" id="UP000050909"/>
    </source>
</evidence>
<gene>
    <name evidence="9" type="ORF">FC62_GL001424</name>
</gene>
<organism evidence="9 10">
    <name type="scientific">Amylolactobacillus amylotrophicus DSM 20534</name>
    <dbReference type="NCBI Taxonomy" id="1423722"/>
    <lineage>
        <taxon>Bacteria</taxon>
        <taxon>Bacillati</taxon>
        <taxon>Bacillota</taxon>
        <taxon>Bacilli</taxon>
        <taxon>Lactobacillales</taxon>
        <taxon>Lactobacillaceae</taxon>
        <taxon>Amylolactobacillus</taxon>
    </lineage>
</organism>
<feature type="domain" description="Major facilitator superfamily (MFS) profile" evidence="8">
    <location>
        <begin position="10"/>
        <end position="484"/>
    </location>
</feature>
<dbReference type="RefSeq" id="WP_056947045.1">
    <property type="nucleotide sequence ID" value="NZ_AZCV01000006.1"/>
</dbReference>
<dbReference type="PATRIC" id="fig|1423722.3.peg.1450"/>
<feature type="transmembrane region" description="Helical" evidence="7">
    <location>
        <begin position="453"/>
        <end position="477"/>
    </location>
</feature>
<keyword evidence="6 7" id="KW-0472">Membrane</keyword>
<feature type="transmembrane region" description="Helical" evidence="7">
    <location>
        <begin position="327"/>
        <end position="345"/>
    </location>
</feature>
<feature type="transmembrane region" description="Helical" evidence="7">
    <location>
        <begin position="194"/>
        <end position="213"/>
    </location>
</feature>
<feature type="transmembrane region" description="Helical" evidence="7">
    <location>
        <begin position="100"/>
        <end position="122"/>
    </location>
</feature>
<feature type="transmembrane region" description="Helical" evidence="7">
    <location>
        <begin position="219"/>
        <end position="240"/>
    </location>
</feature>
<dbReference type="GO" id="GO:0022857">
    <property type="term" value="F:transmembrane transporter activity"/>
    <property type="evidence" value="ECO:0007669"/>
    <property type="project" value="InterPro"/>
</dbReference>
<dbReference type="Pfam" id="PF07690">
    <property type="entry name" value="MFS_1"/>
    <property type="match status" value="1"/>
</dbReference>
<evidence type="ECO:0000259" key="8">
    <source>
        <dbReference type="PROSITE" id="PS50850"/>
    </source>
</evidence>
<feature type="transmembrane region" description="Helical" evidence="7">
    <location>
        <begin position="44"/>
        <end position="63"/>
    </location>
</feature>
<feature type="transmembrane region" description="Helical" evidence="7">
    <location>
        <begin position="261"/>
        <end position="282"/>
    </location>
</feature>
<evidence type="ECO:0000256" key="3">
    <source>
        <dbReference type="ARBA" id="ARBA00022475"/>
    </source>
</evidence>
<dbReference type="Gene3D" id="1.20.1720.10">
    <property type="entry name" value="Multidrug resistance protein D"/>
    <property type="match status" value="1"/>
</dbReference>
<evidence type="ECO:0000256" key="1">
    <source>
        <dbReference type="ARBA" id="ARBA00004651"/>
    </source>
</evidence>
<keyword evidence="10" id="KW-1185">Reference proteome</keyword>
<keyword evidence="2" id="KW-0813">Transport</keyword>
<feature type="transmembrane region" description="Helical" evidence="7">
    <location>
        <begin position="397"/>
        <end position="416"/>
    </location>
</feature>
<keyword evidence="5 7" id="KW-1133">Transmembrane helix</keyword>
<feature type="transmembrane region" description="Helical" evidence="7">
    <location>
        <begin position="7"/>
        <end position="32"/>
    </location>
</feature>
<evidence type="ECO:0000256" key="2">
    <source>
        <dbReference type="ARBA" id="ARBA00022448"/>
    </source>
</evidence>
<dbReference type="GO" id="GO:0005886">
    <property type="term" value="C:plasma membrane"/>
    <property type="evidence" value="ECO:0007669"/>
    <property type="project" value="UniProtKB-SubCell"/>
</dbReference>
<reference evidence="9 10" key="1">
    <citation type="journal article" date="2015" name="Genome Announc.">
        <title>Expanding the biotechnology potential of lactobacilli through comparative genomics of 213 strains and associated genera.</title>
        <authorList>
            <person name="Sun Z."/>
            <person name="Harris H.M."/>
            <person name="McCann A."/>
            <person name="Guo C."/>
            <person name="Argimon S."/>
            <person name="Zhang W."/>
            <person name="Yang X."/>
            <person name="Jeffery I.B."/>
            <person name="Cooney J.C."/>
            <person name="Kagawa T.F."/>
            <person name="Liu W."/>
            <person name="Song Y."/>
            <person name="Salvetti E."/>
            <person name="Wrobel A."/>
            <person name="Rasinkangas P."/>
            <person name="Parkhill J."/>
            <person name="Rea M.C."/>
            <person name="O'Sullivan O."/>
            <person name="Ritari J."/>
            <person name="Douillard F.P."/>
            <person name="Paul Ross R."/>
            <person name="Yang R."/>
            <person name="Briner A.E."/>
            <person name="Felis G.E."/>
            <person name="de Vos W.M."/>
            <person name="Barrangou R."/>
            <person name="Klaenhammer T.R."/>
            <person name="Caufield P.W."/>
            <person name="Cui Y."/>
            <person name="Zhang H."/>
            <person name="O'Toole P.W."/>
        </authorList>
    </citation>
    <scope>NUCLEOTIDE SEQUENCE [LARGE SCALE GENOMIC DNA]</scope>
    <source>
        <strain evidence="9 10">DSM 20534</strain>
    </source>
</reference>
<dbReference type="PANTHER" id="PTHR23501:SF191">
    <property type="entry name" value="VACUOLAR BASIC AMINO ACID TRANSPORTER 4"/>
    <property type="match status" value="1"/>
</dbReference>
<name>A0A0R1GSN8_9LACO</name>
<dbReference type="InterPro" id="IPR011701">
    <property type="entry name" value="MFS"/>
</dbReference>
<evidence type="ECO:0000256" key="6">
    <source>
        <dbReference type="ARBA" id="ARBA00023136"/>
    </source>
</evidence>
<evidence type="ECO:0000256" key="4">
    <source>
        <dbReference type="ARBA" id="ARBA00022692"/>
    </source>
</evidence>
<feature type="transmembrane region" description="Helical" evidence="7">
    <location>
        <begin position="351"/>
        <end position="376"/>
    </location>
</feature>
<feature type="transmembrane region" description="Helical" evidence="7">
    <location>
        <begin position="294"/>
        <end position="315"/>
    </location>
</feature>
<comment type="caution">
    <text evidence="9">The sequence shown here is derived from an EMBL/GenBank/DDBJ whole genome shotgun (WGS) entry which is preliminary data.</text>
</comment>
<dbReference type="EMBL" id="AZCV01000006">
    <property type="protein sequence ID" value="KRK37308.1"/>
    <property type="molecule type" value="Genomic_DNA"/>
</dbReference>
<dbReference type="FunFam" id="1.20.1720.10:FF:000004">
    <property type="entry name" value="EmrB/QacA family drug resistance transporter"/>
    <property type="match status" value="1"/>
</dbReference>
<dbReference type="SUPFAM" id="SSF103473">
    <property type="entry name" value="MFS general substrate transporter"/>
    <property type="match status" value="1"/>
</dbReference>
<dbReference type="PROSITE" id="PS50850">
    <property type="entry name" value="MFS"/>
    <property type="match status" value="1"/>
</dbReference>
<keyword evidence="4 7" id="KW-0812">Transmembrane</keyword>
<dbReference type="AlphaFoldDB" id="A0A0R1GSN8"/>
<comment type="subcellular location">
    <subcellularLocation>
        <location evidence="1">Cell membrane</location>
        <topology evidence="1">Multi-pass membrane protein</topology>
    </subcellularLocation>
</comment>
<accession>A0A0R1GSN8</accession>
<dbReference type="CDD" id="cd17502">
    <property type="entry name" value="MFS_Azr1_MDR_like"/>
    <property type="match status" value="1"/>
</dbReference>
<dbReference type="Proteomes" id="UP000050909">
    <property type="component" value="Unassembled WGS sequence"/>
</dbReference>
<dbReference type="Gene3D" id="1.20.1250.20">
    <property type="entry name" value="MFS general substrate transporter like domains"/>
    <property type="match status" value="1"/>
</dbReference>
<dbReference type="InterPro" id="IPR020846">
    <property type="entry name" value="MFS_dom"/>
</dbReference>
<keyword evidence="3" id="KW-1003">Cell membrane</keyword>
<feature type="transmembrane region" description="Helical" evidence="7">
    <location>
        <begin position="75"/>
        <end position="94"/>
    </location>
</feature>
<proteinExistence type="predicted"/>
<evidence type="ECO:0000313" key="9">
    <source>
        <dbReference type="EMBL" id="KRK37308.1"/>
    </source>
</evidence>
<dbReference type="InterPro" id="IPR036259">
    <property type="entry name" value="MFS_trans_sf"/>
</dbReference>